<reference evidence="3 4" key="1">
    <citation type="submission" date="2016-10" db="EMBL/GenBank/DDBJ databases">
        <title>Reductive evolution of mitochondrial metabolism and differential evolution of invasion-related proteins in Cryptosporidium.</title>
        <authorList>
            <person name="Liu S."/>
            <person name="Roellig D.M."/>
            <person name="Guo Y."/>
            <person name="Li N."/>
            <person name="Frace M.A."/>
            <person name="Tang K."/>
            <person name="Zhang L."/>
            <person name="Feng Y."/>
            <person name="Xiao L."/>
        </authorList>
    </citation>
    <scope>NUCLEOTIDE SEQUENCE [LARGE SCALE GENOMIC DNA]</scope>
    <source>
        <strain evidence="3">30847</strain>
    </source>
</reference>
<sequence>MVSSKEKGSNNSKDSCSNIEYKGNNEQRLDKVNTGRLVTFKKESSDLYNEVDNINKSNETTRRRTNKSSPNHYIFGKNNFSDCNHTMNRERSLNFVRFQNNTKGNDITTNYPDHQYLDLNSSSEFPGNFSMLSLDNNSQQYYIPRSDILTTVSSWSPLYSNLSSYIPPPPIDGKITNSMYNSLPNIDIPDNDINQIGDMQNKYSFVELSKLLPTSFELSTANAIQMLIPNHYFYSRISKATSDLCDWLERMNIPLTVYPYGSTTTGFADQYSDLDIALMPSGRLKGQCEKTESHQNSDKLEDNELKYNLCPIKDIDNLSPGALLQELFSLIQKNTASSTISNCNSSADFDSKSCENITHRTLRKIVQNSNEHPFICLQDITSAHVPIIRMLHTSTNVVIDLSITLSESQMKQQKSSNIHKENNQLTTENDIKSFKTGLNHTIPTSISLLQSRLGMLSWYSSLDPRIIHVVVLTKVWTRFRGLRNTLNGFPGGYAWTLCVIYFFQRMGILPVIDADAFYKTTTSSPLSSPSVGPIVSSVITDINSKLRYKLIDEKKMDNYIVTRNFPALVIPNNEFLHEKTVCDSNYSQTTEILRNNQSTINEGRLLYLDVVKGSRGNNGINDITLDMEPIESIPNEPYTGINKTIYENLKNNTIEGELTPVGYISSGIKRPYNCKKCEHEVDIVVESGRSSIGSTICTCSFSPGYPFSDNMNSSQCCESTDSFSGLILDGRYCNFCMNNTSSDDIKSGKYSTKKTLSSNTTSHHLEHSHPNFYSYGYPQINNYLHNSTIIGDKKTQHCMILPPCLSDPVLFPDAMLYRHAPSYVLFIRFIQFLETNLWNTVIDISSPDIILSENQGACCDIRNPLPGTPACRPIYDEINQKHIRDEIQRAIQIIASPMGNFAMLCGQVNYDSMGLNRSNSTNLNGNVQVNNKFKFQFNNLNTSSKLNSKQWYKGHFYNPNKVSYFSNKHLPNWNDKQLITVTPLQFPFHIPPPPPPKSPSRVFNNKKYQNFTSAERKLNSSRQNKNALITGCNNSLNINGDSINSTIVKSDYLD</sequence>
<dbReference type="InterPro" id="IPR043519">
    <property type="entry name" value="NT_sf"/>
</dbReference>
<feature type="domain" description="Poly(A) RNA polymerase mitochondrial-like central palm" evidence="2">
    <location>
        <begin position="230"/>
        <end position="403"/>
    </location>
</feature>
<name>A0A1J4MME1_9CRYT</name>
<protein>
    <recommendedName>
        <fullName evidence="2">Poly(A) RNA polymerase mitochondrial-like central palm domain-containing protein</fullName>
    </recommendedName>
</protein>
<dbReference type="SUPFAM" id="SSF81631">
    <property type="entry name" value="PAP/OAS1 substrate-binding domain"/>
    <property type="match status" value="1"/>
</dbReference>
<dbReference type="SUPFAM" id="SSF81301">
    <property type="entry name" value="Nucleotidyltransferase"/>
    <property type="match status" value="1"/>
</dbReference>
<dbReference type="GO" id="GO:0016779">
    <property type="term" value="F:nucleotidyltransferase activity"/>
    <property type="evidence" value="ECO:0007669"/>
    <property type="project" value="TreeGrafter"/>
</dbReference>
<dbReference type="OrthoDB" id="2274644at2759"/>
<gene>
    <name evidence="3" type="ORF">cand_003700</name>
</gene>
<evidence type="ECO:0000259" key="2">
    <source>
        <dbReference type="Pfam" id="PF22600"/>
    </source>
</evidence>
<organism evidence="3 4">
    <name type="scientific">Cryptosporidium andersoni</name>
    <dbReference type="NCBI Taxonomy" id="117008"/>
    <lineage>
        <taxon>Eukaryota</taxon>
        <taxon>Sar</taxon>
        <taxon>Alveolata</taxon>
        <taxon>Apicomplexa</taxon>
        <taxon>Conoidasida</taxon>
        <taxon>Coccidia</taxon>
        <taxon>Eucoccidiorida</taxon>
        <taxon>Eimeriorina</taxon>
        <taxon>Cryptosporidiidae</taxon>
        <taxon>Cryptosporidium</taxon>
    </lineage>
</organism>
<dbReference type="Pfam" id="PF22600">
    <property type="entry name" value="MTPAP-like_central"/>
    <property type="match status" value="1"/>
</dbReference>
<comment type="caution">
    <text evidence="3">The sequence shown here is derived from an EMBL/GenBank/DDBJ whole genome shotgun (WGS) entry which is preliminary data.</text>
</comment>
<dbReference type="InterPro" id="IPR054708">
    <property type="entry name" value="MTPAP-like_central"/>
</dbReference>
<dbReference type="EMBL" id="LRBS01000089">
    <property type="protein sequence ID" value="OII75215.1"/>
    <property type="molecule type" value="Genomic_DNA"/>
</dbReference>
<dbReference type="GeneID" id="92364555"/>
<dbReference type="GO" id="GO:0031123">
    <property type="term" value="P:RNA 3'-end processing"/>
    <property type="evidence" value="ECO:0007669"/>
    <property type="project" value="TreeGrafter"/>
</dbReference>
<feature type="region of interest" description="Disordered" evidence="1">
    <location>
        <begin position="1"/>
        <end position="27"/>
    </location>
</feature>
<accession>A0A1J4MME1</accession>
<evidence type="ECO:0000313" key="3">
    <source>
        <dbReference type="EMBL" id="OII75215.1"/>
    </source>
</evidence>
<dbReference type="PANTHER" id="PTHR12271:SF40">
    <property type="entry name" value="POLY(A) RNA POLYMERASE GLD2"/>
    <property type="match status" value="1"/>
</dbReference>
<dbReference type="PANTHER" id="PTHR12271">
    <property type="entry name" value="POLY A POLYMERASE CID PAP -RELATED"/>
    <property type="match status" value="1"/>
</dbReference>
<dbReference type="Gene3D" id="3.30.460.10">
    <property type="entry name" value="Beta Polymerase, domain 2"/>
    <property type="match status" value="1"/>
</dbReference>
<dbReference type="Proteomes" id="UP000186804">
    <property type="component" value="Unassembled WGS sequence"/>
</dbReference>
<feature type="compositionally biased region" description="Polar residues" evidence="1">
    <location>
        <begin position="9"/>
        <end position="18"/>
    </location>
</feature>
<keyword evidence="4" id="KW-1185">Reference proteome</keyword>
<dbReference type="AlphaFoldDB" id="A0A1J4MME1"/>
<feature type="region of interest" description="Disordered" evidence="1">
    <location>
        <begin position="53"/>
        <end position="73"/>
    </location>
</feature>
<evidence type="ECO:0000256" key="1">
    <source>
        <dbReference type="SAM" id="MobiDB-lite"/>
    </source>
</evidence>
<dbReference type="VEuPathDB" id="CryptoDB:cand_003700"/>
<proteinExistence type="predicted"/>
<dbReference type="RefSeq" id="XP_067067431.1">
    <property type="nucleotide sequence ID" value="XM_067210614.1"/>
</dbReference>
<dbReference type="Gene3D" id="1.10.1410.10">
    <property type="match status" value="1"/>
</dbReference>
<evidence type="ECO:0000313" key="4">
    <source>
        <dbReference type="Proteomes" id="UP000186804"/>
    </source>
</evidence>